<feature type="domain" description="Carrier" evidence="5">
    <location>
        <begin position="709"/>
        <end position="785"/>
    </location>
</feature>
<feature type="region of interest" description="Disordered" evidence="4">
    <location>
        <begin position="268"/>
        <end position="302"/>
    </location>
</feature>
<dbReference type="PROSITE" id="PS00012">
    <property type="entry name" value="PHOSPHOPANTETHEINE"/>
    <property type="match status" value="1"/>
</dbReference>
<feature type="region of interest" description="Disordered" evidence="4">
    <location>
        <begin position="1878"/>
        <end position="1926"/>
    </location>
</feature>
<dbReference type="InterPro" id="IPR009081">
    <property type="entry name" value="PP-bd_ACP"/>
</dbReference>
<dbReference type="GO" id="GO:0005737">
    <property type="term" value="C:cytoplasm"/>
    <property type="evidence" value="ECO:0007669"/>
    <property type="project" value="TreeGrafter"/>
</dbReference>
<dbReference type="Pfam" id="PF00117">
    <property type="entry name" value="GATase"/>
    <property type="match status" value="1"/>
</dbReference>
<protein>
    <submittedName>
        <fullName evidence="6">Nonribosomal peptide</fullName>
    </submittedName>
</protein>
<keyword evidence="1" id="KW-0596">Phosphopantetheine</keyword>
<evidence type="ECO:0000256" key="3">
    <source>
        <dbReference type="ARBA" id="ARBA00022598"/>
    </source>
</evidence>
<evidence type="ECO:0000256" key="4">
    <source>
        <dbReference type="SAM" id="MobiDB-lite"/>
    </source>
</evidence>
<sequence>MATVTAAVPDLSGDNLTSWLESEHKTLLDLVQAAWGITLVSYTGSEDVGSRSYSQNGGVSWWHTHASAKQPVRSLYEIQPRENVPEERETLVWGQRSVVFEGEGEGFQDIVKQFDFAVSFHEDTISVSLQHNPAVIASEQARMIAATAARAVAQIVRHTNSIISDLDLVSETDIARISQWNSTSNKEIGRAKCIHQVVSVTASSQPSTTAVSSWDGDLTYGELERLSSALAPFDIKLAVCSPKHHALAQSFAPRFVELGSEAGKDLKASSLEDESPPKEESQETPSPSQAMYATFTSGTTGTPKSITTSHDAFYHMAMATASPSALHISPSTRMLQFASYTFDVANLDILIPLMFGGCVCVPSERERVENLGGFIERTGVTLASLTPSMAGTLRPASVPSLKRLVLGGEQMTESHVQSWTSDEDNKVVLFNAYGVSEATGIAALAQDVRLGGDSSPSNIGRGNGCTLWVLSMIDPSRLAPVGALGELVIEGPSVARGYLNDPERTERSFQADPEWKRAFLQRLPENTNGDEKSDKRFPWTRAFRTGDLVRYSPRLDGTLELVGRRDHQVKVNGQRLELAAVESQVVACTQLDPSTVTFQHAAVVAVKTKEGWGGTKLVAFLGVETSRRPSAASPETKLEGSWELQNVLQHHLSQEMPAFMVPSEFMFLLHMPLTSSGKIDRVLLQTAIRELARRQTRMSGVGGEQAGSEITTTAEKVLVQAWSKIFDIDEESISREDCFFQRGGDSIAAIKLAAHLREKRIQLSVEDVFKYSTLADMAALPVLVQGVNAGTAISQASPRSSAVPPPFSLLKAPRSIIPAILKGVGLSREKIEDIYPATHIQAGLIALTAQHSGAYIGSYTWPICHDISVAKLKQAWEKVWKMNPVLRTRVFLSVEIAVDGKSPLVRLYLSKEAFRLDIHHALFDEWSLGLILEQVDKAYAGQSLPYRPFSPFVQNLLTQEQNVAADEFWRASFAGLRTEHFPPGSSITPSTVEKVILEHTLSLDPTLTSAHSKYTLSTTLRLAWGIILSNQTDSPDVVFGATVTGRNADNLELTGPTLATLPVRVKVPGDQAIHTALEEAQKGFADMMAHQQTGLSRIRAVSGEAADACGFQNLLVVQQQTAKMDNQQSSPSSIFESSASIGGSKSPDNAKAFASYPLVLTCRPSQHSIAFTAAVDPTLLDTDTTRGILRQMAHVVQQILSSTSSCSSPEAHDLRIKDIDLMPRQDVERLRKWNSILPAGVETPIHNTIRKKAGSQPEKVAVHSHGINLSYEQVERYSNLFSQHLYAAGVDKGDFVPLLMERSPWAPVLMLAALKLGAAFALLDLSHPVQRLRTMCTVLSAKRVVCFPHHQTMVENDLLLPEIIFDPEVITDVSQSTQDAPARLAEIEMDAPACIVFSSGSTGLPKAIQLTHRALSTSAYHLSTTGHLSQCSRVFNFSSFAFDLSIGELLFSLSAGATVCVPTEEERRANPSKAAGDLGVTWALLTPSVIGLLEPEEVPTLQVLASAGEQLTSQIVERWAGTVRLFNMYAPAECTVISHISRILPEADTPPACIGRSPGAVSWVASQNDHHKLVPIGTNGELLVEGPVVSSGYLGDARKTDAVFLSPSNPPSWLTQIRGKAQGGKIGRVYKTGDLVRQREDGTLLFVGRKDDQIKLHGQRLEVEEVELSITSLCSSVHKVAVDCVKIAEKGGGQRAFLVAFVAPHEFEDWGEVGKEGGLEVIQDLNDNFYNTIESLYTSLQDTLPSYMLPSYFLPFWNIPLSLSGKVNRKLLREESTNLLSSQDHREKYQLRTRTAREQAADGEQVPLTEHETQILQIIAQVLHLDAQQVPIKGNFFGTGGDSISAMRVAALARRNGLRLGVVEIFKHQILSQIAASCCPESDTDSTTPDFSESSSTTDATSQDSSESLSTTDSNSEKALGCELPPGLPHEVAQQVELALPATDFQTMTLYNFYSRYLWISLPDNPDIERLQQACQLLTEKHSILRTVFYTTTTTTATGSIVQLVLRSFSMDLKHHKDIESLDQHFTSDSLSHGPPVNGAEGFQVQLLTLRDRQKKYLALRLPHAQFDGLSLNVLVDDMSAAYDDNTSHSLAPCAQFSDQVKCVTETKTTHEAYQVWKDVLDDAEMTRLDGQILRRGDGVARTEEGGESVKEELSVVTAMTETAPLVAPAGITMATLAKLAWALTLSRLFLAKQLNEKGPECGRSVVFGQVIHGRSLSLPYEDRIVGPCLNIIPVRVLLPSTTPNLEDPVSTRMLLEQIQSQHMATLPVESLSLSTITKYCTHWAPGTQFGSFVRFQNFEDDNGMRSNMAFRVAILTNFDPDEPGGSEMLSRITTLLRCSRTGATEITVHAAIRGDAFPDPSEYDLVVLTGGPFNLLKHAEENERPEWVQRTLGWIQEIVKIHNASGLSEPGSQKKAKLLGICWGHQAISLALGGRLGQVPPERGGQLIGVETVPLTSQGVAFFKTESLDIQKNHGLVVTHPGPYLTSIASGSSSSQNEVLLSHSPPILTFQGHPEMDAALARLFAGFATGGASDRADWIPSEGLKGIDDVHDGEAILKRVVAWADE</sequence>
<dbReference type="GO" id="GO:0043041">
    <property type="term" value="P:amino acid activation for nonribosomal peptide biosynthetic process"/>
    <property type="evidence" value="ECO:0007669"/>
    <property type="project" value="TreeGrafter"/>
</dbReference>
<dbReference type="InterPro" id="IPR042099">
    <property type="entry name" value="ANL_N_sf"/>
</dbReference>
<organism evidence="6 7">
    <name type="scientific">Colletotrichum chrysophilum</name>
    <dbReference type="NCBI Taxonomy" id="1836956"/>
    <lineage>
        <taxon>Eukaryota</taxon>
        <taxon>Fungi</taxon>
        <taxon>Dikarya</taxon>
        <taxon>Ascomycota</taxon>
        <taxon>Pezizomycotina</taxon>
        <taxon>Sordariomycetes</taxon>
        <taxon>Hypocreomycetidae</taxon>
        <taxon>Glomerellales</taxon>
        <taxon>Glomerellaceae</taxon>
        <taxon>Colletotrichum</taxon>
        <taxon>Colletotrichum gloeosporioides species complex</taxon>
    </lineage>
</organism>
<evidence type="ECO:0000256" key="1">
    <source>
        <dbReference type="ARBA" id="ARBA00022450"/>
    </source>
</evidence>
<evidence type="ECO:0000259" key="5">
    <source>
        <dbReference type="PROSITE" id="PS50075"/>
    </source>
</evidence>
<dbReference type="Pfam" id="PF00550">
    <property type="entry name" value="PP-binding"/>
    <property type="match status" value="2"/>
</dbReference>
<dbReference type="EMBL" id="JAQOWY010000054">
    <property type="protein sequence ID" value="KAK1853471.1"/>
    <property type="molecule type" value="Genomic_DNA"/>
</dbReference>
<dbReference type="InterPro" id="IPR023213">
    <property type="entry name" value="CAT-like_dom_sf"/>
</dbReference>
<reference evidence="6" key="1">
    <citation type="submission" date="2023-01" db="EMBL/GenBank/DDBJ databases">
        <title>Colletotrichum chrysophilum M932 genome sequence.</title>
        <authorList>
            <person name="Baroncelli R."/>
        </authorList>
    </citation>
    <scope>NUCLEOTIDE SEQUENCE</scope>
    <source>
        <strain evidence="6">M932</strain>
    </source>
</reference>
<dbReference type="InterPro" id="IPR017926">
    <property type="entry name" value="GATASE"/>
</dbReference>
<dbReference type="Proteomes" id="UP001243330">
    <property type="component" value="Unassembled WGS sequence"/>
</dbReference>
<dbReference type="SUPFAM" id="SSF47336">
    <property type="entry name" value="ACP-like"/>
    <property type="match status" value="2"/>
</dbReference>
<comment type="caution">
    <text evidence="6">The sequence shown here is derived from an EMBL/GenBank/DDBJ whole genome shotgun (WGS) entry which is preliminary data.</text>
</comment>
<dbReference type="CDD" id="cd05918">
    <property type="entry name" value="A_NRPS_SidN3_like"/>
    <property type="match status" value="2"/>
</dbReference>
<gene>
    <name evidence="6" type="ORF">CCHR01_03898</name>
</gene>
<dbReference type="FunFam" id="3.30.300.30:FF:000015">
    <property type="entry name" value="Nonribosomal peptide synthase SidD"/>
    <property type="match status" value="2"/>
</dbReference>
<dbReference type="PROSITE" id="PS51273">
    <property type="entry name" value="GATASE_TYPE_1"/>
    <property type="match status" value="1"/>
</dbReference>
<dbReference type="InterPro" id="IPR029062">
    <property type="entry name" value="Class_I_gatase-like"/>
</dbReference>
<evidence type="ECO:0000313" key="6">
    <source>
        <dbReference type="EMBL" id="KAK1853471.1"/>
    </source>
</evidence>
<dbReference type="SUPFAM" id="SSF52777">
    <property type="entry name" value="CoA-dependent acyltransferases"/>
    <property type="match status" value="5"/>
</dbReference>
<dbReference type="Pfam" id="PF00501">
    <property type="entry name" value="AMP-binding"/>
    <property type="match status" value="2"/>
</dbReference>
<keyword evidence="3" id="KW-0436">Ligase</keyword>
<feature type="domain" description="Carrier" evidence="5">
    <location>
        <begin position="1806"/>
        <end position="1882"/>
    </location>
</feature>
<feature type="compositionally biased region" description="Polar residues" evidence="4">
    <location>
        <begin position="283"/>
        <end position="302"/>
    </location>
</feature>
<dbReference type="InterPro" id="IPR020845">
    <property type="entry name" value="AMP-binding_CS"/>
</dbReference>
<dbReference type="Gene3D" id="3.30.559.10">
    <property type="entry name" value="Chloramphenicol acetyltransferase-like domain"/>
    <property type="match status" value="3"/>
</dbReference>
<dbReference type="Pfam" id="PF00668">
    <property type="entry name" value="Condensation"/>
    <property type="match status" value="2"/>
</dbReference>
<dbReference type="InterPro" id="IPR001242">
    <property type="entry name" value="Condensation_dom"/>
</dbReference>
<dbReference type="SUPFAM" id="SSF56801">
    <property type="entry name" value="Acetyl-CoA synthetase-like"/>
    <property type="match status" value="2"/>
</dbReference>
<dbReference type="CDD" id="cd19545">
    <property type="entry name" value="FUM14_C_NRPS-like"/>
    <property type="match status" value="1"/>
</dbReference>
<dbReference type="PROSITE" id="PS00455">
    <property type="entry name" value="AMP_BINDING"/>
    <property type="match status" value="1"/>
</dbReference>
<dbReference type="Gene3D" id="3.40.50.12780">
    <property type="entry name" value="N-terminal domain of ligase-like"/>
    <property type="match status" value="2"/>
</dbReference>
<dbReference type="SUPFAM" id="SSF52317">
    <property type="entry name" value="Class I glutamine amidotransferase-like"/>
    <property type="match status" value="1"/>
</dbReference>
<keyword evidence="7" id="KW-1185">Reference proteome</keyword>
<dbReference type="GO" id="GO:0016874">
    <property type="term" value="F:ligase activity"/>
    <property type="evidence" value="ECO:0007669"/>
    <property type="project" value="UniProtKB-KW"/>
</dbReference>
<dbReference type="InterPro" id="IPR000873">
    <property type="entry name" value="AMP-dep_synth/lig_dom"/>
</dbReference>
<dbReference type="Gene3D" id="1.10.1200.10">
    <property type="entry name" value="ACP-like"/>
    <property type="match status" value="2"/>
</dbReference>
<evidence type="ECO:0000256" key="2">
    <source>
        <dbReference type="ARBA" id="ARBA00022553"/>
    </source>
</evidence>
<dbReference type="Gene3D" id="3.30.559.30">
    <property type="entry name" value="Nonribosomal peptide synthetase, condensation domain"/>
    <property type="match status" value="3"/>
</dbReference>
<dbReference type="Gene3D" id="3.40.50.880">
    <property type="match status" value="1"/>
</dbReference>
<dbReference type="PANTHER" id="PTHR45527:SF1">
    <property type="entry name" value="FATTY ACID SYNTHASE"/>
    <property type="match status" value="1"/>
</dbReference>
<dbReference type="InterPro" id="IPR036736">
    <property type="entry name" value="ACP-like_sf"/>
</dbReference>
<dbReference type="GO" id="GO:0031177">
    <property type="term" value="F:phosphopantetheine binding"/>
    <property type="evidence" value="ECO:0007669"/>
    <property type="project" value="TreeGrafter"/>
</dbReference>
<dbReference type="GO" id="GO:0044550">
    <property type="term" value="P:secondary metabolite biosynthetic process"/>
    <property type="evidence" value="ECO:0007669"/>
    <property type="project" value="TreeGrafter"/>
</dbReference>
<dbReference type="InterPro" id="IPR045851">
    <property type="entry name" value="AMP-bd_C_sf"/>
</dbReference>
<proteinExistence type="predicted"/>
<accession>A0AAD9EQZ3</accession>
<dbReference type="PROSITE" id="PS50075">
    <property type="entry name" value="CARRIER"/>
    <property type="match status" value="2"/>
</dbReference>
<name>A0AAD9EQZ3_9PEZI</name>
<dbReference type="Gene3D" id="3.30.300.30">
    <property type="match status" value="2"/>
</dbReference>
<dbReference type="InterPro" id="IPR006162">
    <property type="entry name" value="Ppantetheine_attach_site"/>
</dbReference>
<dbReference type="PANTHER" id="PTHR45527">
    <property type="entry name" value="NONRIBOSOMAL PEPTIDE SYNTHETASE"/>
    <property type="match status" value="1"/>
</dbReference>
<evidence type="ECO:0000313" key="7">
    <source>
        <dbReference type="Proteomes" id="UP001243330"/>
    </source>
</evidence>
<feature type="compositionally biased region" description="Low complexity" evidence="4">
    <location>
        <begin position="1892"/>
        <end position="1914"/>
    </location>
</feature>
<keyword evidence="2" id="KW-0597">Phosphoprotein</keyword>